<comment type="subcellular location">
    <subcellularLocation>
        <location evidence="1">Membrane</location>
        <topology evidence="1">Multi-pass membrane protein</topology>
    </subcellularLocation>
</comment>
<keyword evidence="3 6" id="KW-0812">Transmembrane</keyword>
<dbReference type="Gene3D" id="1.20.1740.10">
    <property type="entry name" value="Amino acid/polyamine transporter I"/>
    <property type="match status" value="1"/>
</dbReference>
<evidence type="ECO:0000256" key="1">
    <source>
        <dbReference type="ARBA" id="ARBA00004141"/>
    </source>
</evidence>
<comment type="caution">
    <text evidence="7">The sequence shown here is derived from an EMBL/GenBank/DDBJ whole genome shotgun (WGS) entry which is preliminary data.</text>
</comment>
<evidence type="ECO:0000313" key="7">
    <source>
        <dbReference type="EMBL" id="KAF2731622.1"/>
    </source>
</evidence>
<feature type="transmembrane region" description="Helical" evidence="6">
    <location>
        <begin position="495"/>
        <end position="514"/>
    </location>
</feature>
<dbReference type="EMBL" id="ML996192">
    <property type="protein sequence ID" value="KAF2731622.1"/>
    <property type="molecule type" value="Genomic_DNA"/>
</dbReference>
<dbReference type="OrthoDB" id="3257095at2759"/>
<proteinExistence type="predicted"/>
<dbReference type="Pfam" id="PF13520">
    <property type="entry name" value="AA_permease_2"/>
    <property type="match status" value="1"/>
</dbReference>
<feature type="transmembrane region" description="Helical" evidence="6">
    <location>
        <begin position="141"/>
        <end position="169"/>
    </location>
</feature>
<evidence type="ECO:0000313" key="8">
    <source>
        <dbReference type="Proteomes" id="UP000799444"/>
    </source>
</evidence>
<organism evidence="7 8">
    <name type="scientific">Polyplosphaeria fusca</name>
    <dbReference type="NCBI Taxonomy" id="682080"/>
    <lineage>
        <taxon>Eukaryota</taxon>
        <taxon>Fungi</taxon>
        <taxon>Dikarya</taxon>
        <taxon>Ascomycota</taxon>
        <taxon>Pezizomycotina</taxon>
        <taxon>Dothideomycetes</taxon>
        <taxon>Pleosporomycetidae</taxon>
        <taxon>Pleosporales</taxon>
        <taxon>Tetraplosphaeriaceae</taxon>
        <taxon>Polyplosphaeria</taxon>
    </lineage>
</organism>
<feature type="transmembrane region" description="Helical" evidence="6">
    <location>
        <begin position="399"/>
        <end position="420"/>
    </location>
</feature>
<feature type="transmembrane region" description="Helical" evidence="6">
    <location>
        <begin position="58"/>
        <end position="84"/>
    </location>
</feature>
<accession>A0A9P4UX12</accession>
<feature type="transmembrane region" description="Helical" evidence="6">
    <location>
        <begin position="291"/>
        <end position="313"/>
    </location>
</feature>
<feature type="transmembrane region" description="Helical" evidence="6">
    <location>
        <begin position="213"/>
        <end position="231"/>
    </location>
</feature>
<keyword evidence="5 6" id="KW-0472">Membrane</keyword>
<dbReference type="PANTHER" id="PTHR45649:SF41">
    <property type="entry name" value="TRANSPORTER, PUTATIVE (EUROFUNG)-RELATED"/>
    <property type="match status" value="1"/>
</dbReference>
<feature type="transmembrane region" description="Helical" evidence="6">
    <location>
        <begin position="346"/>
        <end position="365"/>
    </location>
</feature>
<keyword evidence="8" id="KW-1185">Reference proteome</keyword>
<feature type="transmembrane region" description="Helical" evidence="6">
    <location>
        <begin position="90"/>
        <end position="109"/>
    </location>
</feature>
<evidence type="ECO:0000256" key="6">
    <source>
        <dbReference type="SAM" id="Phobius"/>
    </source>
</evidence>
<dbReference type="AlphaFoldDB" id="A0A9P4UX12"/>
<evidence type="ECO:0000256" key="5">
    <source>
        <dbReference type="ARBA" id="ARBA00023136"/>
    </source>
</evidence>
<sequence>MAIKDDIAVSAVPNAHHDDEKDDVYDSNVPVRYRGTSNDKRDMNMLGKRQVLRRNFKFVTMLAFASTVMASWEVLLPLFTFVLTDGGTPALFWGFIIVTCGQLLVYASIAECASMSPTAGGAYHWVSEFAPPKAQKLLSYLVGWLSAIGWQVYLAGVAFMVGSIIQALIALNDESYTPKPWHATLLTIATITFSIVFNTVLAAKLPLLEGTISLLHIAGLFAIIIPLWTLSPRLDARTALLEFTNEGGWPSNGLATMIGLTTPLSCMIGYDCSVHMSEETIDASITLPRAIMWSLAWNATLAFLMAVTLIFTLGEVDSLFGTTAGQLAPFIQLFYNGTQSYGGTNTMVAIVIIMLTACCISEVATASRQLWSFARDEGLPFSGWLAKVNPRLNIPLQSIAVSVVVTALLSCINLGSYTALNAINSLGGVSILSSYWVTIACLIYRRTRGPPLPPRRWSLGKAGLFVNVAAILYLTPMWFFAFWPLENHTTPKGMNWSSTMFGGLIIFALIFYFVKAKHVYTGPVVLVKRVE</sequence>
<reference evidence="7" key="1">
    <citation type="journal article" date="2020" name="Stud. Mycol.">
        <title>101 Dothideomycetes genomes: a test case for predicting lifestyles and emergence of pathogens.</title>
        <authorList>
            <person name="Haridas S."/>
            <person name="Albert R."/>
            <person name="Binder M."/>
            <person name="Bloem J."/>
            <person name="Labutti K."/>
            <person name="Salamov A."/>
            <person name="Andreopoulos B."/>
            <person name="Baker S."/>
            <person name="Barry K."/>
            <person name="Bills G."/>
            <person name="Bluhm B."/>
            <person name="Cannon C."/>
            <person name="Castanera R."/>
            <person name="Culley D."/>
            <person name="Daum C."/>
            <person name="Ezra D."/>
            <person name="Gonzalez J."/>
            <person name="Henrissat B."/>
            <person name="Kuo A."/>
            <person name="Liang C."/>
            <person name="Lipzen A."/>
            <person name="Lutzoni F."/>
            <person name="Magnuson J."/>
            <person name="Mondo S."/>
            <person name="Nolan M."/>
            <person name="Ohm R."/>
            <person name="Pangilinan J."/>
            <person name="Park H.-J."/>
            <person name="Ramirez L."/>
            <person name="Alfaro M."/>
            <person name="Sun H."/>
            <person name="Tritt A."/>
            <person name="Yoshinaga Y."/>
            <person name="Zwiers L.-H."/>
            <person name="Turgeon B."/>
            <person name="Goodwin S."/>
            <person name="Spatafora J."/>
            <person name="Crous P."/>
            <person name="Grigoriev I."/>
        </authorList>
    </citation>
    <scope>NUCLEOTIDE SEQUENCE</scope>
    <source>
        <strain evidence="7">CBS 125425</strain>
    </source>
</reference>
<name>A0A9P4UX12_9PLEO</name>
<evidence type="ECO:0000256" key="2">
    <source>
        <dbReference type="ARBA" id="ARBA00022448"/>
    </source>
</evidence>
<dbReference type="GO" id="GO:0016020">
    <property type="term" value="C:membrane"/>
    <property type="evidence" value="ECO:0007669"/>
    <property type="project" value="UniProtKB-SubCell"/>
</dbReference>
<dbReference type="GO" id="GO:0022857">
    <property type="term" value="F:transmembrane transporter activity"/>
    <property type="evidence" value="ECO:0007669"/>
    <property type="project" value="InterPro"/>
</dbReference>
<keyword evidence="2" id="KW-0813">Transport</keyword>
<keyword evidence="4 6" id="KW-1133">Transmembrane helix</keyword>
<dbReference type="PANTHER" id="PTHR45649">
    <property type="entry name" value="AMINO-ACID PERMEASE BAT1"/>
    <property type="match status" value="1"/>
</dbReference>
<feature type="transmembrane region" description="Helical" evidence="6">
    <location>
        <begin position="426"/>
        <end position="444"/>
    </location>
</feature>
<feature type="transmembrane region" description="Helical" evidence="6">
    <location>
        <begin position="181"/>
        <end position="201"/>
    </location>
</feature>
<dbReference type="Proteomes" id="UP000799444">
    <property type="component" value="Unassembled WGS sequence"/>
</dbReference>
<gene>
    <name evidence="7" type="ORF">EJ04DRAFT_514477</name>
</gene>
<dbReference type="PIRSF" id="PIRSF006060">
    <property type="entry name" value="AA_transporter"/>
    <property type="match status" value="1"/>
</dbReference>
<feature type="transmembrane region" description="Helical" evidence="6">
    <location>
        <begin position="251"/>
        <end position="270"/>
    </location>
</feature>
<dbReference type="InterPro" id="IPR002293">
    <property type="entry name" value="AA/rel_permease1"/>
</dbReference>
<evidence type="ECO:0000256" key="4">
    <source>
        <dbReference type="ARBA" id="ARBA00022989"/>
    </source>
</evidence>
<evidence type="ECO:0000256" key="3">
    <source>
        <dbReference type="ARBA" id="ARBA00022692"/>
    </source>
</evidence>
<protein>
    <submittedName>
        <fullName evidence="7">Amino acid transporter</fullName>
    </submittedName>
</protein>
<feature type="transmembrane region" description="Helical" evidence="6">
    <location>
        <begin position="464"/>
        <end position="483"/>
    </location>
</feature>